<dbReference type="InterPro" id="IPR051948">
    <property type="entry name" value="Hsp70_co-chaperone_J-domain"/>
</dbReference>
<dbReference type="WBParaSite" id="BPAG_0000371801-mRNA-1">
    <property type="protein sequence ID" value="BPAG_0000371801-mRNA-1"/>
    <property type="gene ID" value="BPAG_0000371801"/>
</dbReference>
<dbReference type="PANTHER" id="PTHR44360">
    <property type="entry name" value="DNAJ HOMOLOG SUBFAMILY B MEMBER 9"/>
    <property type="match status" value="1"/>
</dbReference>
<proteinExistence type="predicted"/>
<dbReference type="CDD" id="cd06257">
    <property type="entry name" value="DnaJ"/>
    <property type="match status" value="1"/>
</dbReference>
<keyword evidence="1" id="KW-0143">Chaperone</keyword>
<dbReference type="PROSITE" id="PS50076">
    <property type="entry name" value="DNAJ_2"/>
    <property type="match status" value="1"/>
</dbReference>
<dbReference type="PANTHER" id="PTHR44360:SF1">
    <property type="entry name" value="DNAJ HOMOLOG SUBFAMILY B MEMBER 9"/>
    <property type="match status" value="1"/>
</dbReference>
<organism evidence="9">
    <name type="scientific">Brugia pahangi</name>
    <name type="common">Filarial nematode worm</name>
    <dbReference type="NCBI Taxonomy" id="6280"/>
    <lineage>
        <taxon>Eukaryota</taxon>
        <taxon>Metazoa</taxon>
        <taxon>Ecdysozoa</taxon>
        <taxon>Nematoda</taxon>
        <taxon>Chromadorea</taxon>
        <taxon>Rhabditida</taxon>
        <taxon>Spirurina</taxon>
        <taxon>Spiruromorpha</taxon>
        <taxon>Filarioidea</taxon>
        <taxon>Onchocercidae</taxon>
        <taxon>Brugia</taxon>
    </lineage>
</organism>
<dbReference type="Pfam" id="PF00226">
    <property type="entry name" value="DnaJ"/>
    <property type="match status" value="1"/>
</dbReference>
<dbReference type="GO" id="GO:0005783">
    <property type="term" value="C:endoplasmic reticulum"/>
    <property type="evidence" value="ECO:0007669"/>
    <property type="project" value="TreeGrafter"/>
</dbReference>
<dbReference type="InterPro" id="IPR018253">
    <property type="entry name" value="DnaJ_domain_CS"/>
</dbReference>
<evidence type="ECO:0000256" key="2">
    <source>
        <dbReference type="ARBA" id="ARBA00040158"/>
    </source>
</evidence>
<dbReference type="Proteomes" id="UP000278627">
    <property type="component" value="Unassembled WGS sequence"/>
</dbReference>
<dbReference type="InterPro" id="IPR036869">
    <property type="entry name" value="J_dom_sf"/>
</dbReference>
<dbReference type="STRING" id="6280.A0A0N4T685"/>
<evidence type="ECO:0000256" key="1">
    <source>
        <dbReference type="ARBA" id="ARBA00023186"/>
    </source>
</evidence>
<dbReference type="GO" id="GO:0051787">
    <property type="term" value="F:misfolded protein binding"/>
    <property type="evidence" value="ECO:0007669"/>
    <property type="project" value="TreeGrafter"/>
</dbReference>
<dbReference type="SMART" id="SM00271">
    <property type="entry name" value="DnaJ"/>
    <property type="match status" value="1"/>
</dbReference>
<evidence type="ECO:0000256" key="3">
    <source>
        <dbReference type="ARBA" id="ARBA00041533"/>
    </source>
</evidence>
<dbReference type="InterPro" id="IPR001623">
    <property type="entry name" value="DnaJ_domain"/>
</dbReference>
<dbReference type="GO" id="GO:0036503">
    <property type="term" value="P:ERAD pathway"/>
    <property type="evidence" value="ECO:0007669"/>
    <property type="project" value="TreeGrafter"/>
</dbReference>
<protein>
    <recommendedName>
        <fullName evidence="2">DnaJ homolog subfamily B member 9</fullName>
    </recommendedName>
    <alternativeName>
        <fullName evidence="3">Endoplasmic reticulum DNA J domain-containing protein 4</fullName>
    </alternativeName>
</protein>
<gene>
    <name evidence="7" type="ORF">BPAG_LOCUS3686</name>
</gene>
<evidence type="ECO:0000256" key="4">
    <source>
        <dbReference type="ARBA" id="ARBA00045428"/>
    </source>
</evidence>
<dbReference type="GO" id="GO:0051087">
    <property type="term" value="F:protein-folding chaperone binding"/>
    <property type="evidence" value="ECO:0007669"/>
    <property type="project" value="TreeGrafter"/>
</dbReference>
<evidence type="ECO:0000313" key="9">
    <source>
        <dbReference type="WBParaSite" id="BPAG_0000371801-mRNA-1"/>
    </source>
</evidence>
<keyword evidence="8" id="KW-1185">Reference proteome</keyword>
<dbReference type="AlphaFoldDB" id="A0A0N4T685"/>
<evidence type="ECO:0000313" key="8">
    <source>
        <dbReference type="Proteomes" id="UP000278627"/>
    </source>
</evidence>
<reference evidence="9" key="1">
    <citation type="submission" date="2017-02" db="UniProtKB">
        <authorList>
            <consortium name="WormBaseParasite"/>
        </authorList>
    </citation>
    <scope>IDENTIFICATION</scope>
</reference>
<dbReference type="SUPFAM" id="SSF46565">
    <property type="entry name" value="Chaperone J-domain"/>
    <property type="match status" value="1"/>
</dbReference>
<sequence>MLQRCEGRCEKLSYKEDIIFYLSILAHFTGIGDFNLSQIKYIESSFRDFSRLTENSTKRSDLPFVNERHRPSDMNYLLLFLVLSLYYIDGKISTEIEDPYQVLGVSRKATIKEIKHAYKALVKEWHPDKSEEPDSHEKFMAITHAYEILSDPVKRERYDKFDSFDDPPSNQAYTHYSSDDLVNDSLFFKDKY</sequence>
<dbReference type="EMBL" id="UZAD01001230">
    <property type="protein sequence ID" value="VDN84872.1"/>
    <property type="molecule type" value="Genomic_DNA"/>
</dbReference>
<evidence type="ECO:0000313" key="7">
    <source>
        <dbReference type="EMBL" id="VDN84872.1"/>
    </source>
</evidence>
<dbReference type="Gene3D" id="1.10.287.110">
    <property type="entry name" value="DnaJ domain"/>
    <property type="match status" value="1"/>
</dbReference>
<name>A0A0N4T685_BRUPA</name>
<comment type="function">
    <text evidence="4">Co-chaperone for Hsp70 protein HSPA5/BiP that acts as a key repressor of the ERN1/IRE1-mediated unfolded protein response (UPR). J domain-containing co-chaperones stimulate the ATPase activity of Hsp70 proteins and are required for efficient substrate recognition by Hsp70 proteins. In the unstressed endoplasmic reticulum, interacts with the luminal region of ERN1/IRE1 and selectively recruits HSPA5/BiP: HSPA5/BiP disrupts the dimerization of the active ERN1/IRE1 luminal region, thereby inactivating ERN1/IRE1. Also involved in endoplasmic reticulum-associated degradation (ERAD) of misfolded proteins. Required for survival of B-cell progenitors and normal antibody production.</text>
</comment>
<evidence type="ECO:0000256" key="5">
    <source>
        <dbReference type="ARBA" id="ARBA00046365"/>
    </source>
</evidence>
<dbReference type="PROSITE" id="PS00636">
    <property type="entry name" value="DNAJ_1"/>
    <property type="match status" value="1"/>
</dbReference>
<reference evidence="7 8" key="2">
    <citation type="submission" date="2018-11" db="EMBL/GenBank/DDBJ databases">
        <authorList>
            <consortium name="Pathogen Informatics"/>
        </authorList>
    </citation>
    <scope>NUCLEOTIDE SEQUENCE [LARGE SCALE GENOMIC DNA]</scope>
</reference>
<comment type="subunit">
    <text evidence="5">Interacts with HSPA5/BiP; interaction is direct. Interacts with ERN1/IRE1 (via the luminal region). Interacts with DERL1.</text>
</comment>
<feature type="domain" description="J" evidence="6">
    <location>
        <begin position="98"/>
        <end position="162"/>
    </location>
</feature>
<dbReference type="PRINTS" id="PR00625">
    <property type="entry name" value="JDOMAIN"/>
</dbReference>
<evidence type="ECO:0000259" key="6">
    <source>
        <dbReference type="PROSITE" id="PS50076"/>
    </source>
</evidence>
<accession>A0A0N4T685</accession>